<evidence type="ECO:0000256" key="3">
    <source>
        <dbReference type="ARBA" id="ARBA00010231"/>
    </source>
</evidence>
<evidence type="ECO:0000259" key="11">
    <source>
        <dbReference type="Pfam" id="PF02878"/>
    </source>
</evidence>
<keyword evidence="10" id="KW-0119">Carbohydrate metabolism</keyword>
<dbReference type="GO" id="GO:0006006">
    <property type="term" value="P:glucose metabolic process"/>
    <property type="evidence" value="ECO:0007669"/>
    <property type="project" value="UniProtKB-KW"/>
</dbReference>
<dbReference type="OrthoDB" id="8300170at2759"/>
<dbReference type="InterPro" id="IPR016066">
    <property type="entry name" value="A-D-PHexomutase_CS"/>
</dbReference>
<reference evidence="14" key="1">
    <citation type="submission" date="2020-11" db="EMBL/GenBank/DDBJ databases">
        <authorList>
            <person name="Whitehead M."/>
        </authorList>
    </citation>
    <scope>NUCLEOTIDE SEQUENCE</scope>
    <source>
        <strain evidence="14">EGII</strain>
    </source>
</reference>
<evidence type="ECO:0000256" key="2">
    <source>
        <dbReference type="ARBA" id="ARBA00004496"/>
    </source>
</evidence>
<dbReference type="GO" id="GO:0005634">
    <property type="term" value="C:nucleus"/>
    <property type="evidence" value="ECO:0007669"/>
    <property type="project" value="TreeGrafter"/>
</dbReference>
<dbReference type="Pfam" id="PF02878">
    <property type="entry name" value="PGM_PMM_I"/>
    <property type="match status" value="1"/>
</dbReference>
<dbReference type="PANTHER" id="PTHR45745">
    <property type="entry name" value="PHOSPHOMANNOMUTASE 45A"/>
    <property type="match status" value="1"/>
</dbReference>
<dbReference type="PROSITE" id="PS00710">
    <property type="entry name" value="PGM_PMM"/>
    <property type="match status" value="1"/>
</dbReference>
<evidence type="ECO:0000256" key="10">
    <source>
        <dbReference type="ARBA" id="ARBA00023277"/>
    </source>
</evidence>
<keyword evidence="7" id="KW-0479">Metal-binding</keyword>
<dbReference type="FunFam" id="3.40.120.10:FF:000035">
    <property type="entry name" value="Pgm3p"/>
    <property type="match status" value="1"/>
</dbReference>
<feature type="domain" description="Alpha-D-phosphohexomutase alpha/beta/alpha" evidence="12">
    <location>
        <begin position="215"/>
        <end position="323"/>
    </location>
</feature>
<name>A0A811VBP3_CERCA</name>
<dbReference type="Gene3D" id="3.30.310.50">
    <property type="entry name" value="Alpha-D-phosphohexomutase, C-terminal domain"/>
    <property type="match status" value="1"/>
</dbReference>
<keyword evidence="5" id="KW-0313">Glucose metabolism</keyword>
<evidence type="ECO:0000259" key="12">
    <source>
        <dbReference type="Pfam" id="PF02879"/>
    </source>
</evidence>
<dbReference type="GO" id="GO:0005737">
    <property type="term" value="C:cytoplasm"/>
    <property type="evidence" value="ECO:0007669"/>
    <property type="project" value="UniProtKB-SubCell"/>
</dbReference>
<evidence type="ECO:0000313" key="14">
    <source>
        <dbReference type="EMBL" id="CAD7013305.1"/>
    </source>
</evidence>
<accession>A0A811VBP3</accession>
<dbReference type="AlphaFoldDB" id="A0A811VBP3"/>
<evidence type="ECO:0000256" key="1">
    <source>
        <dbReference type="ARBA" id="ARBA00001946"/>
    </source>
</evidence>
<evidence type="ECO:0000256" key="9">
    <source>
        <dbReference type="ARBA" id="ARBA00023235"/>
    </source>
</evidence>
<dbReference type="CDD" id="cd05799">
    <property type="entry name" value="PGM2"/>
    <property type="match status" value="1"/>
</dbReference>
<dbReference type="PANTHER" id="PTHR45745:SF1">
    <property type="entry name" value="PHOSPHOGLUCOMUTASE 2B-RELATED"/>
    <property type="match status" value="1"/>
</dbReference>
<feature type="domain" description="Alpha-D-phosphohexomutase alpha/beta/alpha" evidence="11">
    <location>
        <begin position="46"/>
        <end position="186"/>
    </location>
</feature>
<dbReference type="GO" id="GO:0008973">
    <property type="term" value="F:phosphopentomutase activity"/>
    <property type="evidence" value="ECO:0007669"/>
    <property type="project" value="TreeGrafter"/>
</dbReference>
<gene>
    <name evidence="14" type="ORF">CCAP1982_LOCUS21376</name>
</gene>
<evidence type="ECO:0000256" key="4">
    <source>
        <dbReference type="ARBA" id="ARBA00022490"/>
    </source>
</evidence>
<dbReference type="InterPro" id="IPR005841">
    <property type="entry name" value="Alpha-D-phosphohexomutase_SF"/>
</dbReference>
<comment type="similarity">
    <text evidence="3">Belongs to the phosphohexose mutase family.</text>
</comment>
<dbReference type="Pfam" id="PF02879">
    <property type="entry name" value="PGM_PMM_II"/>
    <property type="match status" value="1"/>
</dbReference>
<evidence type="ECO:0000256" key="8">
    <source>
        <dbReference type="ARBA" id="ARBA00022842"/>
    </source>
</evidence>
<feature type="domain" description="Alpha-D-phosphohexomutase alpha/beta/alpha" evidence="13">
    <location>
        <begin position="362"/>
        <end position="462"/>
    </location>
</feature>
<dbReference type="InterPro" id="IPR036900">
    <property type="entry name" value="A-D-PHexomutase_C_sf"/>
</dbReference>
<comment type="cofactor">
    <cofactor evidence="1">
        <name>Mg(2+)</name>
        <dbReference type="ChEBI" id="CHEBI:18420"/>
    </cofactor>
</comment>
<keyword evidence="6" id="KW-0597">Phosphoprotein</keyword>
<organism evidence="14 15">
    <name type="scientific">Ceratitis capitata</name>
    <name type="common">Mediterranean fruit fly</name>
    <name type="synonym">Tephritis capitata</name>
    <dbReference type="NCBI Taxonomy" id="7213"/>
    <lineage>
        <taxon>Eukaryota</taxon>
        <taxon>Metazoa</taxon>
        <taxon>Ecdysozoa</taxon>
        <taxon>Arthropoda</taxon>
        <taxon>Hexapoda</taxon>
        <taxon>Insecta</taxon>
        <taxon>Pterygota</taxon>
        <taxon>Neoptera</taxon>
        <taxon>Endopterygota</taxon>
        <taxon>Diptera</taxon>
        <taxon>Brachycera</taxon>
        <taxon>Muscomorpha</taxon>
        <taxon>Tephritoidea</taxon>
        <taxon>Tephritidae</taxon>
        <taxon>Ceratitis</taxon>
        <taxon>Ceratitis</taxon>
    </lineage>
</organism>
<dbReference type="Gene3D" id="3.40.120.10">
    <property type="entry name" value="Alpha-D-Glucose-1,6-Bisphosphate, subunit A, domain 3"/>
    <property type="match status" value="3"/>
</dbReference>
<dbReference type="Proteomes" id="UP000606786">
    <property type="component" value="Unassembled WGS sequence"/>
</dbReference>
<keyword evidence="9" id="KW-0413">Isomerase</keyword>
<protein>
    <submittedName>
        <fullName evidence="14">(Mediterranean fruit fly) hypothetical protein</fullName>
    </submittedName>
</protein>
<proteinExistence type="inferred from homology"/>
<dbReference type="Pfam" id="PF02880">
    <property type="entry name" value="PGM_PMM_III"/>
    <property type="match status" value="1"/>
</dbReference>
<dbReference type="InterPro" id="IPR005844">
    <property type="entry name" value="A-D-PHexomutase_a/b/a-I"/>
</dbReference>
<evidence type="ECO:0000256" key="6">
    <source>
        <dbReference type="ARBA" id="ARBA00022553"/>
    </source>
</evidence>
<dbReference type="GO" id="GO:0006166">
    <property type="term" value="P:purine ribonucleoside salvage"/>
    <property type="evidence" value="ECO:0007669"/>
    <property type="project" value="TreeGrafter"/>
</dbReference>
<evidence type="ECO:0000259" key="13">
    <source>
        <dbReference type="Pfam" id="PF02880"/>
    </source>
</evidence>
<keyword evidence="4" id="KW-0963">Cytoplasm</keyword>
<keyword evidence="15" id="KW-1185">Reference proteome</keyword>
<dbReference type="InterPro" id="IPR005845">
    <property type="entry name" value="A-D-PHexomutase_a/b/a-II"/>
</dbReference>
<comment type="caution">
    <text evidence="14">The sequence shown here is derived from an EMBL/GenBank/DDBJ whole genome shotgun (WGS) entry which is preliminary data.</text>
</comment>
<keyword evidence="8" id="KW-0460">Magnesium</keyword>
<evidence type="ECO:0000256" key="5">
    <source>
        <dbReference type="ARBA" id="ARBA00022526"/>
    </source>
</evidence>
<dbReference type="SUPFAM" id="SSF55957">
    <property type="entry name" value="Phosphoglucomutase, C-terminal domain"/>
    <property type="match status" value="1"/>
</dbReference>
<dbReference type="InterPro" id="IPR016055">
    <property type="entry name" value="A-D-PHexomutase_a/b/a-I/II/III"/>
</dbReference>
<dbReference type="EMBL" id="CAJHJT010000056">
    <property type="protein sequence ID" value="CAD7013305.1"/>
    <property type="molecule type" value="Genomic_DNA"/>
</dbReference>
<dbReference type="InterPro" id="IPR005846">
    <property type="entry name" value="A-D-PHexomutase_a/b/a-III"/>
</dbReference>
<dbReference type="SUPFAM" id="SSF53738">
    <property type="entry name" value="Phosphoglucomutase, first 3 domains"/>
    <property type="match status" value="3"/>
</dbReference>
<dbReference type="PRINTS" id="PR00509">
    <property type="entry name" value="PGMPMM"/>
</dbReference>
<evidence type="ECO:0000256" key="7">
    <source>
        <dbReference type="ARBA" id="ARBA00022723"/>
    </source>
</evidence>
<sequence>MSTPQLQAKIDQWLNWDRCETTRNEIENFVRSNNWKQLTEVLMNRLEFGTAGLRGRMRAGFNGMNELVVVQAAQGLAKYMQTLFGGSEGRKRGIVFGYDGRHNSKRFAELSANIFVRAGFRVFLFRQMVHTPLVPFTIKHLKCLGGVMVTASHNPKDDNGYKVYWENSAQIVPPHDKLIHNMILENLEPWPDSFDTRGLYICTCLMTDPKDVINAYVQGVKAMVPHKFVSYNNQSDLRFVYTAMHGVGFPYLQCVFEAVQIKPVLFVSEQNEPDPDFPTVEFPNPEEGRSALDMAISLADSANVSYIIANDPDADRFALATKNAQTKAWKIYKGNEIGTLLGWWAMFLYKDQNPSINLKNCWMISSTVSSKILQSIGRKEGFNFIETLTGFKWMANEADKLIKNGKTVLFSFEESIGFMFGTHVLDKDGVSAACQMVTMANYLNAAEGISLDEKLENIYKEYGFHYNNASYYFCYEPAVINRIFERLRNFRGQAKTYPASILSGKYKIKYIRDLTNGVDTEQPDGNAILPVSASSQMITFTFENGLVITLRTSGTEPKIKYYAEMCAQPGQTDFEALVNTTNEMVSAIVEEFLKPAINKLTPKAD</sequence>
<dbReference type="GO" id="GO:0000287">
    <property type="term" value="F:magnesium ion binding"/>
    <property type="evidence" value="ECO:0007669"/>
    <property type="project" value="InterPro"/>
</dbReference>
<evidence type="ECO:0000313" key="15">
    <source>
        <dbReference type="Proteomes" id="UP000606786"/>
    </source>
</evidence>
<comment type="subcellular location">
    <subcellularLocation>
        <location evidence="2">Cytoplasm</location>
    </subcellularLocation>
</comment>